<reference evidence="2" key="1">
    <citation type="journal article" date="2018" name="BMC Genomics">
        <title>Genomic insights into host adaptation between the wheat stripe rust pathogen (Puccinia striiformis f. sp. tritici) and the barley stripe rust pathogen (Puccinia striiformis f. sp. hordei).</title>
        <authorList>
            <person name="Xia C."/>
            <person name="Wang M."/>
            <person name="Yin C."/>
            <person name="Cornejo O.E."/>
            <person name="Hulbert S.H."/>
            <person name="Chen X."/>
        </authorList>
    </citation>
    <scope>NUCLEOTIDE SEQUENCE [LARGE SCALE GENOMIC DNA]</scope>
    <source>
        <strain evidence="2">93-210</strain>
    </source>
</reference>
<name>A0ACC0EI33_9BASI</name>
<reference evidence="2" key="2">
    <citation type="journal article" date="2018" name="Mol. Plant Microbe Interact.">
        <title>Genome sequence resources for the wheat stripe rust pathogen (Puccinia striiformis f. sp. tritici) and the barley stripe rust pathogen (Puccinia striiformis f. sp. hordei).</title>
        <authorList>
            <person name="Xia C."/>
            <person name="Wang M."/>
            <person name="Yin C."/>
            <person name="Cornejo O.E."/>
            <person name="Hulbert S.H."/>
            <person name="Chen X."/>
        </authorList>
    </citation>
    <scope>NUCLEOTIDE SEQUENCE [LARGE SCALE GENOMIC DNA]</scope>
    <source>
        <strain evidence="2">93-210</strain>
    </source>
</reference>
<dbReference type="Proteomes" id="UP001060170">
    <property type="component" value="Chromosome 6"/>
</dbReference>
<sequence length="100" mass="11662">MSQRNDVDDITIYLIAYTSDLRQRRSSIIDWLVEVFDQVRDLLEVRSTLEDPHVSQTDIPHHCVTPSEVIPSEAIADRKPNDFQCVCQARYRFIWAMPNA</sequence>
<comment type="caution">
    <text evidence="1">The sequence shown here is derived from an EMBL/GenBank/DDBJ whole genome shotgun (WGS) entry which is preliminary data.</text>
</comment>
<keyword evidence="2" id="KW-1185">Reference proteome</keyword>
<evidence type="ECO:0000313" key="1">
    <source>
        <dbReference type="EMBL" id="KAI7954258.1"/>
    </source>
</evidence>
<proteinExistence type="predicted"/>
<accession>A0ACC0EI33</accession>
<protein>
    <submittedName>
        <fullName evidence="1">Uncharacterized protein</fullName>
    </submittedName>
</protein>
<dbReference type="EMBL" id="CM045870">
    <property type="protein sequence ID" value="KAI7954258.1"/>
    <property type="molecule type" value="Genomic_DNA"/>
</dbReference>
<reference evidence="1 2" key="3">
    <citation type="journal article" date="2022" name="Microbiol. Spectr.">
        <title>Folding features and dynamics of 3D genome architecture in plant fungal pathogens.</title>
        <authorList>
            <person name="Xia C."/>
        </authorList>
    </citation>
    <scope>NUCLEOTIDE SEQUENCE [LARGE SCALE GENOMIC DNA]</scope>
    <source>
        <strain evidence="1 2">93-210</strain>
    </source>
</reference>
<organism evidence="1 2">
    <name type="scientific">Puccinia striiformis f. sp. tritici</name>
    <dbReference type="NCBI Taxonomy" id="168172"/>
    <lineage>
        <taxon>Eukaryota</taxon>
        <taxon>Fungi</taxon>
        <taxon>Dikarya</taxon>
        <taxon>Basidiomycota</taxon>
        <taxon>Pucciniomycotina</taxon>
        <taxon>Pucciniomycetes</taxon>
        <taxon>Pucciniales</taxon>
        <taxon>Pucciniaceae</taxon>
        <taxon>Puccinia</taxon>
    </lineage>
</organism>
<evidence type="ECO:0000313" key="2">
    <source>
        <dbReference type="Proteomes" id="UP001060170"/>
    </source>
</evidence>
<gene>
    <name evidence="1" type="ORF">MJO28_006805</name>
</gene>